<sequence length="230" mass="25033">MTNMSSAAAKALEAFGGTILFAEELTANEGQSHAIEGLDTEKSVRDLRHCISRAINDKPSWSTMQVIFAGEVMDDMTKRLSHYGVHNGDTVYFIRSITEAPPPYDAEPDAMPSSSSAAKPSSLKSTLAIREAAVPSASSASASNSTRSTPQLKTLFFRDLDGKSLALSDVSIDTKMSDVFQRLGRDKALDIEWLRFIWSGKQLGGDKTIRDYGIMNESTIHIVARLRGGQ</sequence>
<dbReference type="Gene3D" id="3.10.20.90">
    <property type="entry name" value="Phosphatidylinositol 3-kinase Catalytic Subunit, Chain A, domain 1"/>
    <property type="match status" value="2"/>
</dbReference>
<evidence type="ECO:0000259" key="1">
    <source>
        <dbReference type="PROSITE" id="PS50053"/>
    </source>
</evidence>
<protein>
    <recommendedName>
        <fullName evidence="1">Ubiquitin-like domain-containing protein</fullName>
    </recommendedName>
</protein>
<dbReference type="InterPro" id="IPR029071">
    <property type="entry name" value="Ubiquitin-like_domsf"/>
</dbReference>
<dbReference type="PROSITE" id="PS50053">
    <property type="entry name" value="UBIQUITIN_2"/>
    <property type="match status" value="2"/>
</dbReference>
<dbReference type="SUPFAM" id="SSF54236">
    <property type="entry name" value="Ubiquitin-like"/>
    <property type="match status" value="2"/>
</dbReference>
<reference evidence="2 3" key="1">
    <citation type="submission" date="2024-01" db="EMBL/GenBank/DDBJ databases">
        <authorList>
            <person name="Allen C."/>
            <person name="Tagirdzhanova G."/>
        </authorList>
    </citation>
    <scope>NUCLEOTIDE SEQUENCE [LARGE SCALE GENOMIC DNA]</scope>
</reference>
<feature type="domain" description="Ubiquitin-like" evidence="1">
    <location>
        <begin position="153"/>
        <end position="229"/>
    </location>
</feature>
<comment type="caution">
    <text evidence="2">The sequence shown here is derived from an EMBL/GenBank/DDBJ whole genome shotgun (WGS) entry which is preliminary data.</text>
</comment>
<feature type="domain" description="Ubiquitin-like" evidence="1">
    <location>
        <begin position="38"/>
        <end position="100"/>
    </location>
</feature>
<dbReference type="EMBL" id="CAWUHD010000085">
    <property type="protein sequence ID" value="CAK7229311.1"/>
    <property type="molecule type" value="Genomic_DNA"/>
</dbReference>
<evidence type="ECO:0000313" key="3">
    <source>
        <dbReference type="Proteomes" id="UP001642482"/>
    </source>
</evidence>
<dbReference type="Proteomes" id="UP001642482">
    <property type="component" value="Unassembled WGS sequence"/>
</dbReference>
<dbReference type="PRINTS" id="PR00348">
    <property type="entry name" value="UBIQUITIN"/>
</dbReference>
<accession>A0ABP0CDV0</accession>
<dbReference type="InterPro" id="IPR000626">
    <property type="entry name" value="Ubiquitin-like_dom"/>
</dbReference>
<name>A0ABP0CDV0_9PEZI</name>
<proteinExistence type="predicted"/>
<organism evidence="2 3">
    <name type="scientific">Sporothrix eucalyptigena</name>
    <dbReference type="NCBI Taxonomy" id="1812306"/>
    <lineage>
        <taxon>Eukaryota</taxon>
        <taxon>Fungi</taxon>
        <taxon>Dikarya</taxon>
        <taxon>Ascomycota</taxon>
        <taxon>Pezizomycotina</taxon>
        <taxon>Sordariomycetes</taxon>
        <taxon>Sordariomycetidae</taxon>
        <taxon>Ophiostomatales</taxon>
        <taxon>Ophiostomataceae</taxon>
        <taxon>Sporothrix</taxon>
    </lineage>
</organism>
<dbReference type="CDD" id="cd17039">
    <property type="entry name" value="Ubl_ubiquitin_like"/>
    <property type="match status" value="1"/>
</dbReference>
<dbReference type="InterPro" id="IPR019956">
    <property type="entry name" value="Ubiquitin_dom"/>
</dbReference>
<keyword evidence="3" id="KW-1185">Reference proteome</keyword>
<dbReference type="Pfam" id="PF00240">
    <property type="entry name" value="ubiquitin"/>
    <property type="match status" value="1"/>
</dbReference>
<gene>
    <name evidence="2" type="ORF">SEUCBS140593_007203</name>
</gene>
<evidence type="ECO:0000313" key="2">
    <source>
        <dbReference type="EMBL" id="CAK7229311.1"/>
    </source>
</evidence>